<dbReference type="SUPFAM" id="SSF52047">
    <property type="entry name" value="RNI-like"/>
    <property type="match status" value="1"/>
</dbReference>
<dbReference type="InParanoid" id="A0A067QBU8"/>
<reference evidence="3" key="1">
    <citation type="journal article" date="2014" name="Proc. Natl. Acad. Sci. U.S.A.">
        <title>Extensive sampling of basidiomycete genomes demonstrates inadequacy of the white-rot/brown-rot paradigm for wood decay fungi.</title>
        <authorList>
            <person name="Riley R."/>
            <person name="Salamov A.A."/>
            <person name="Brown D.W."/>
            <person name="Nagy L.G."/>
            <person name="Floudas D."/>
            <person name="Held B.W."/>
            <person name="Levasseur A."/>
            <person name="Lombard V."/>
            <person name="Morin E."/>
            <person name="Otillar R."/>
            <person name="Lindquist E.A."/>
            <person name="Sun H."/>
            <person name="LaButti K.M."/>
            <person name="Schmutz J."/>
            <person name="Jabbour D."/>
            <person name="Luo H."/>
            <person name="Baker S.E."/>
            <person name="Pisabarro A.G."/>
            <person name="Walton J.D."/>
            <person name="Blanchette R.A."/>
            <person name="Henrissat B."/>
            <person name="Martin F."/>
            <person name="Cullen D."/>
            <person name="Hibbett D.S."/>
            <person name="Grigoriev I.V."/>
        </authorList>
    </citation>
    <scope>NUCLEOTIDE SEQUENCE [LARGE SCALE GENOMIC DNA]</scope>
    <source>
        <strain evidence="3">MUCL 33604</strain>
    </source>
</reference>
<name>A0A067QBU8_9AGAM</name>
<evidence type="ECO:0000313" key="2">
    <source>
        <dbReference type="EMBL" id="KDQ60076.1"/>
    </source>
</evidence>
<dbReference type="Proteomes" id="UP000027265">
    <property type="component" value="Unassembled WGS sequence"/>
</dbReference>
<dbReference type="EMBL" id="KL197714">
    <property type="protein sequence ID" value="KDQ60076.1"/>
    <property type="molecule type" value="Genomic_DNA"/>
</dbReference>
<evidence type="ECO:0000256" key="1">
    <source>
        <dbReference type="SAM" id="MobiDB-lite"/>
    </source>
</evidence>
<organism evidence="2 3">
    <name type="scientific">Jaapia argillacea MUCL 33604</name>
    <dbReference type="NCBI Taxonomy" id="933084"/>
    <lineage>
        <taxon>Eukaryota</taxon>
        <taxon>Fungi</taxon>
        <taxon>Dikarya</taxon>
        <taxon>Basidiomycota</taxon>
        <taxon>Agaricomycotina</taxon>
        <taxon>Agaricomycetes</taxon>
        <taxon>Agaricomycetidae</taxon>
        <taxon>Jaapiales</taxon>
        <taxon>Jaapiaceae</taxon>
        <taxon>Jaapia</taxon>
    </lineage>
</organism>
<feature type="region of interest" description="Disordered" evidence="1">
    <location>
        <begin position="468"/>
        <end position="487"/>
    </location>
</feature>
<dbReference type="OrthoDB" id="2786563at2759"/>
<feature type="compositionally biased region" description="Acidic residues" evidence="1">
    <location>
        <begin position="472"/>
        <end position="486"/>
    </location>
</feature>
<protein>
    <submittedName>
        <fullName evidence="2">Uncharacterized protein</fullName>
    </submittedName>
</protein>
<gene>
    <name evidence="2" type="ORF">JAAARDRAFT_77323</name>
</gene>
<keyword evidence="3" id="KW-1185">Reference proteome</keyword>
<accession>A0A067QBU8</accession>
<dbReference type="HOGENOM" id="CLU_027521_0_0_1"/>
<evidence type="ECO:0000313" key="3">
    <source>
        <dbReference type="Proteomes" id="UP000027265"/>
    </source>
</evidence>
<sequence>MADKLPDELIKEIISPVLRVPEEMFADMQSESVFCRFEISTSTILLVCKRWLRVATPLLYEVVVLRSKAQAQVLAGVLKANKLFGAFIKKLRVEGGYGAPMHRILTAAPNIKELYVTLALWSNDSVSGLCRSLHRIDPSRLLIHDLIDSPHANSAGTQLATALCECIQHKWKNLKVVQSPMVHGGRGWVRDRSGLIAQREAMFRRALSQAPALETIIYEQSPNQLIEYYNHAKVIPRNPHVKSIIFKTRACDTLVNQMKEIPGLLDVITFELPKKPASEPEPPTPSLLFLDPSYIPFASAPEDIGDQVWTRIFSFAMQIEFRDRELTEVDVGTLRKAQVGNTSVALMQVSKTFHRLTLPLLYGYPILDSIPPLRAFSTRLIANPSLGLLVRSLAVSNTDFFSHHDEDGLWDVVSRTPHLQRLYAPGGLERSLICFSLASLDLRTFVALAKTAGSTLVTFKNANVCSSHDNDSDNDNDSDEDDDGDDVLPGSILANFKSIRDLEWMSTVEFSAVTPSSSWLSTLETLKLSEFHVSFLKILSALRLPSLVGVDIVVGRGAENQFERFVSSHGGKLQDLKIRSRDAITISIFDMCPRLTSVTLNDFYVMPRSSVFRCKSDHKHLLKVTIPNESHYSIVRDHHFQKEWVTLFAELDLSAFSSLREIQIYGCEWPTNERAMTKNPWPKWAEETKEKWNVTITDGQGRAWKPRLKIQK</sequence>
<dbReference type="Gene3D" id="3.80.10.10">
    <property type="entry name" value="Ribonuclease Inhibitor"/>
    <property type="match status" value="1"/>
</dbReference>
<dbReference type="AlphaFoldDB" id="A0A067QBU8"/>
<proteinExistence type="predicted"/>
<dbReference type="InterPro" id="IPR032675">
    <property type="entry name" value="LRR_dom_sf"/>
</dbReference>